<sequence length="456" mass="51062">MYALAARHVSTNWPDHDEIDKGEPYLAQAKILLLAELSEKKPRITTIQGLLTLSGRQCAVGNISEGWTYAGMAFHMLTDAGLHLSLQKQMLDAELTAAEVEVRRRVYMAAFTWDKTLSLCLGRPPLILNLPTTLAEILDDSEDQHMWIPPNYPAYPPMPSYVTVCFQHFCSLSVIVPLVFTNLSLANQNLLQSHHTEILQRRLHDWYDRLPAFLKLGKLNLHICPPIHILGLNLLYHTLQILTTRSSIARSGEPGIRRIAMRSCVEQAEIMHKLFNLCGATFEWSNMTYLVTYCVYTAAMIDVNEMSSPSVAARERATVRLGVALRLLEGEVRQTPGVRSSIDIIKRRLVSSVSASGAVTPERHAMEIDAQTTATYDGNAMARVQPILGLETPVSRIDLPLPKDQVTQPVPNTAQPDDRNEFDHFADLWSIGLDDLEVGFQPDSFAWNMDEGLHTV</sequence>
<dbReference type="Proteomes" id="UP001274830">
    <property type="component" value="Unassembled WGS sequence"/>
</dbReference>
<protein>
    <recommendedName>
        <fullName evidence="7">Xylanolytic transcriptional activator regulatory domain-containing protein</fullName>
    </recommendedName>
</protein>
<evidence type="ECO:0000313" key="9">
    <source>
        <dbReference type="Proteomes" id="UP001274830"/>
    </source>
</evidence>
<proteinExistence type="predicted"/>
<evidence type="ECO:0000256" key="5">
    <source>
        <dbReference type="ARBA" id="ARBA00023163"/>
    </source>
</evidence>
<evidence type="ECO:0000256" key="3">
    <source>
        <dbReference type="ARBA" id="ARBA00023015"/>
    </source>
</evidence>
<name>A0AAE0WTU6_9PEZI</name>
<organism evidence="8 9">
    <name type="scientific">Recurvomyces mirabilis</name>
    <dbReference type="NCBI Taxonomy" id="574656"/>
    <lineage>
        <taxon>Eukaryota</taxon>
        <taxon>Fungi</taxon>
        <taxon>Dikarya</taxon>
        <taxon>Ascomycota</taxon>
        <taxon>Pezizomycotina</taxon>
        <taxon>Dothideomycetes</taxon>
        <taxon>Dothideomycetidae</taxon>
        <taxon>Mycosphaerellales</taxon>
        <taxon>Teratosphaeriaceae</taxon>
        <taxon>Recurvomyces</taxon>
    </lineage>
</organism>
<evidence type="ECO:0000259" key="7">
    <source>
        <dbReference type="SMART" id="SM00906"/>
    </source>
</evidence>
<keyword evidence="2" id="KW-0862">Zinc</keyword>
<dbReference type="EMBL" id="JAUTXT010000006">
    <property type="protein sequence ID" value="KAK3677666.1"/>
    <property type="molecule type" value="Genomic_DNA"/>
</dbReference>
<evidence type="ECO:0000256" key="6">
    <source>
        <dbReference type="ARBA" id="ARBA00023242"/>
    </source>
</evidence>
<dbReference type="PANTHER" id="PTHR31313">
    <property type="entry name" value="TY1 ENHANCER ACTIVATOR"/>
    <property type="match status" value="1"/>
</dbReference>
<dbReference type="Pfam" id="PF04082">
    <property type="entry name" value="Fungal_trans"/>
    <property type="match status" value="1"/>
</dbReference>
<dbReference type="SMART" id="SM00906">
    <property type="entry name" value="Fungal_trans"/>
    <property type="match status" value="1"/>
</dbReference>
<keyword evidence="5" id="KW-0804">Transcription</keyword>
<dbReference type="GO" id="GO:0006351">
    <property type="term" value="P:DNA-templated transcription"/>
    <property type="evidence" value="ECO:0007669"/>
    <property type="project" value="InterPro"/>
</dbReference>
<keyword evidence="4" id="KW-0238">DNA-binding</keyword>
<keyword evidence="3" id="KW-0805">Transcription regulation</keyword>
<dbReference type="InterPro" id="IPR007219">
    <property type="entry name" value="XnlR_reg_dom"/>
</dbReference>
<feature type="domain" description="Xylanolytic transcriptional activator regulatory" evidence="7">
    <location>
        <begin position="66"/>
        <end position="144"/>
    </location>
</feature>
<dbReference type="InterPro" id="IPR051615">
    <property type="entry name" value="Transcr_Regulatory_Elem"/>
</dbReference>
<gene>
    <name evidence="8" type="ORF">LTR78_002516</name>
</gene>
<dbReference type="GO" id="GO:0003677">
    <property type="term" value="F:DNA binding"/>
    <property type="evidence" value="ECO:0007669"/>
    <property type="project" value="UniProtKB-KW"/>
</dbReference>
<evidence type="ECO:0000313" key="8">
    <source>
        <dbReference type="EMBL" id="KAK3677666.1"/>
    </source>
</evidence>
<keyword evidence="6" id="KW-0539">Nucleus</keyword>
<keyword evidence="9" id="KW-1185">Reference proteome</keyword>
<dbReference type="AlphaFoldDB" id="A0AAE0WTU6"/>
<comment type="caution">
    <text evidence="8">The sequence shown here is derived from an EMBL/GenBank/DDBJ whole genome shotgun (WGS) entry which is preliminary data.</text>
</comment>
<dbReference type="CDD" id="cd12148">
    <property type="entry name" value="fungal_TF_MHR"/>
    <property type="match status" value="1"/>
</dbReference>
<evidence type="ECO:0000256" key="4">
    <source>
        <dbReference type="ARBA" id="ARBA00023125"/>
    </source>
</evidence>
<accession>A0AAE0WTU6</accession>
<keyword evidence="1" id="KW-0479">Metal-binding</keyword>
<dbReference type="GO" id="GO:0008270">
    <property type="term" value="F:zinc ion binding"/>
    <property type="evidence" value="ECO:0007669"/>
    <property type="project" value="InterPro"/>
</dbReference>
<evidence type="ECO:0000256" key="1">
    <source>
        <dbReference type="ARBA" id="ARBA00022723"/>
    </source>
</evidence>
<reference evidence="8" key="1">
    <citation type="submission" date="2023-07" db="EMBL/GenBank/DDBJ databases">
        <title>Black Yeasts Isolated from many extreme environments.</title>
        <authorList>
            <person name="Coleine C."/>
            <person name="Stajich J.E."/>
            <person name="Selbmann L."/>
        </authorList>
    </citation>
    <scope>NUCLEOTIDE SEQUENCE</scope>
    <source>
        <strain evidence="8">CCFEE 5485</strain>
    </source>
</reference>
<dbReference type="PANTHER" id="PTHR31313:SF85">
    <property type="entry name" value="ZN(II)2CYS6 TRANSCRIPTION FACTOR (EUROFUNG)"/>
    <property type="match status" value="1"/>
</dbReference>
<evidence type="ECO:0000256" key="2">
    <source>
        <dbReference type="ARBA" id="ARBA00022833"/>
    </source>
</evidence>